<dbReference type="GO" id="GO:0004674">
    <property type="term" value="F:protein serine/threonine kinase activity"/>
    <property type="evidence" value="ECO:0007669"/>
    <property type="project" value="UniProtKB-UniRule"/>
</dbReference>
<sequence>MTKKPIFIYIISDSAGETASKLAQASVAQYETSDITLVRNTFVQEEADLLTSLEDALADNAMVVHTMISEEFVKIANSFCHEHNLFCMDLLSPLVNEIARRSDIKPNRVAGAVHSLDQNYFSRINAMEFAVKYDDGKDPKGFLEADIVLLGVSRTSKTPLSLFLANKNLKVANLPLIPQAHIPKQLWEVDPKKIVGLTNNPSILNKIRQERMKAYGLNPETAYSNIDKIKEELTFAADLYQKLDCLVINVADLSIEETASIILDSLDLQEHSYYG</sequence>
<dbReference type="RefSeq" id="WP_126778405.1">
    <property type="nucleotide sequence ID" value="NZ_CAUQJP010000033.1"/>
</dbReference>
<dbReference type="AlphaFoldDB" id="A0A429ZU41"/>
<dbReference type="EC" id="2.7.4.27" evidence="5"/>
<dbReference type="EMBL" id="NGJU01000003">
    <property type="protein sequence ID" value="RST97209.1"/>
    <property type="molecule type" value="Genomic_DNA"/>
</dbReference>
<reference evidence="6 7" key="1">
    <citation type="submission" date="2017-05" db="EMBL/GenBank/DDBJ databases">
        <title>Vagococcus spp. assemblies.</title>
        <authorList>
            <person name="Gulvik C.A."/>
        </authorList>
    </citation>
    <scope>NUCLEOTIDE SEQUENCE [LARGE SCALE GENOMIC DNA]</scope>
    <source>
        <strain evidence="6 7">NCFB 2777</strain>
    </source>
</reference>
<dbReference type="OrthoDB" id="9782201at2"/>
<keyword evidence="1 5" id="KW-0723">Serine/threonine-protein kinase</keyword>
<protein>
    <recommendedName>
        <fullName evidence="5">Putative pyruvate, phosphate dikinase regulatory protein</fullName>
        <shortName evidence="5">PPDK regulatory protein</shortName>
        <ecNumber evidence="5">2.7.11.32</ecNumber>
        <ecNumber evidence="5">2.7.4.27</ecNumber>
    </recommendedName>
</protein>
<comment type="function">
    <text evidence="5">Bifunctional serine/threonine kinase and phosphorylase involved in the regulation of the pyruvate, phosphate dikinase (PPDK) by catalyzing its phosphorylation/dephosphorylation.</text>
</comment>
<comment type="caution">
    <text evidence="6">The sequence shown here is derived from an EMBL/GenBank/DDBJ whole genome shotgun (WGS) entry which is preliminary data.</text>
</comment>
<feature type="binding site" evidence="5">
    <location>
        <begin position="151"/>
        <end position="158"/>
    </location>
    <ligand>
        <name>ADP</name>
        <dbReference type="ChEBI" id="CHEBI:456216"/>
    </ligand>
</feature>
<dbReference type="EC" id="2.7.11.32" evidence="5"/>
<organism evidence="6 7">
    <name type="scientific">Vagococcus salmoninarum</name>
    <dbReference type="NCBI Taxonomy" id="2739"/>
    <lineage>
        <taxon>Bacteria</taxon>
        <taxon>Bacillati</taxon>
        <taxon>Bacillota</taxon>
        <taxon>Bacilli</taxon>
        <taxon>Lactobacillales</taxon>
        <taxon>Enterococcaceae</taxon>
        <taxon>Vagococcus</taxon>
    </lineage>
</organism>
<dbReference type="GO" id="GO:0005524">
    <property type="term" value="F:ATP binding"/>
    <property type="evidence" value="ECO:0007669"/>
    <property type="project" value="InterPro"/>
</dbReference>
<comment type="catalytic activity">
    <reaction evidence="5">
        <text>N(tele)-phospho-L-histidyl/L-threonyl-[pyruvate, phosphate dikinase] + ADP = N(tele)-phospho-L-histidyl/O-phospho-L-threonyl-[pyruvate, phosphate dikinase] + AMP + H(+)</text>
        <dbReference type="Rhea" id="RHEA:43692"/>
        <dbReference type="Rhea" id="RHEA-COMP:10650"/>
        <dbReference type="Rhea" id="RHEA-COMP:10651"/>
        <dbReference type="ChEBI" id="CHEBI:15378"/>
        <dbReference type="ChEBI" id="CHEBI:30013"/>
        <dbReference type="ChEBI" id="CHEBI:61977"/>
        <dbReference type="ChEBI" id="CHEBI:83586"/>
        <dbReference type="ChEBI" id="CHEBI:456215"/>
        <dbReference type="ChEBI" id="CHEBI:456216"/>
        <dbReference type="EC" id="2.7.11.32"/>
    </reaction>
</comment>
<evidence type="ECO:0000256" key="3">
    <source>
        <dbReference type="ARBA" id="ARBA00022741"/>
    </source>
</evidence>
<evidence type="ECO:0000256" key="2">
    <source>
        <dbReference type="ARBA" id="ARBA00022679"/>
    </source>
</evidence>
<dbReference type="Pfam" id="PF03618">
    <property type="entry name" value="Kinase-PPPase"/>
    <property type="match status" value="1"/>
</dbReference>
<evidence type="ECO:0000313" key="7">
    <source>
        <dbReference type="Proteomes" id="UP000287239"/>
    </source>
</evidence>
<keyword evidence="7" id="KW-1185">Reference proteome</keyword>
<keyword evidence="2 5" id="KW-0808">Transferase</keyword>
<dbReference type="PANTHER" id="PTHR31756">
    <property type="entry name" value="PYRUVATE, PHOSPHATE DIKINASE REGULATORY PROTEIN 1, CHLOROPLASTIC"/>
    <property type="match status" value="1"/>
</dbReference>
<proteinExistence type="inferred from homology"/>
<dbReference type="InterPro" id="IPR026565">
    <property type="entry name" value="PPDK_reg"/>
</dbReference>
<keyword evidence="4 5" id="KW-0418">Kinase</keyword>
<dbReference type="PANTHER" id="PTHR31756:SF3">
    <property type="entry name" value="PYRUVATE, PHOSPHATE DIKINASE REGULATORY PROTEIN 1, CHLOROPLASTIC"/>
    <property type="match status" value="1"/>
</dbReference>
<dbReference type="GO" id="GO:0016776">
    <property type="term" value="F:phosphotransferase activity, phosphate group as acceptor"/>
    <property type="evidence" value="ECO:0007669"/>
    <property type="project" value="UniProtKB-UniRule"/>
</dbReference>
<dbReference type="Proteomes" id="UP000287239">
    <property type="component" value="Unassembled WGS sequence"/>
</dbReference>
<dbReference type="GO" id="GO:0043531">
    <property type="term" value="F:ADP binding"/>
    <property type="evidence" value="ECO:0007669"/>
    <property type="project" value="UniProtKB-UniRule"/>
</dbReference>
<gene>
    <name evidence="6" type="ORF">CBF35_02870</name>
</gene>
<accession>A0A429ZU41</accession>
<keyword evidence="6" id="KW-0670">Pyruvate</keyword>
<comment type="catalytic activity">
    <reaction evidence="5">
        <text>N(tele)-phospho-L-histidyl/O-phospho-L-threonyl-[pyruvate, phosphate dikinase] + phosphate + H(+) = N(tele)-phospho-L-histidyl/L-threonyl-[pyruvate, phosphate dikinase] + diphosphate</text>
        <dbReference type="Rhea" id="RHEA:43696"/>
        <dbReference type="Rhea" id="RHEA-COMP:10650"/>
        <dbReference type="Rhea" id="RHEA-COMP:10651"/>
        <dbReference type="ChEBI" id="CHEBI:15378"/>
        <dbReference type="ChEBI" id="CHEBI:30013"/>
        <dbReference type="ChEBI" id="CHEBI:33019"/>
        <dbReference type="ChEBI" id="CHEBI:43474"/>
        <dbReference type="ChEBI" id="CHEBI:61977"/>
        <dbReference type="ChEBI" id="CHEBI:83586"/>
        <dbReference type="EC" id="2.7.4.27"/>
    </reaction>
</comment>
<dbReference type="InterPro" id="IPR005177">
    <property type="entry name" value="Kinase-pyrophosphorylase"/>
</dbReference>
<evidence type="ECO:0000256" key="4">
    <source>
        <dbReference type="ARBA" id="ARBA00022777"/>
    </source>
</evidence>
<dbReference type="GeneID" id="98567296"/>
<dbReference type="NCBIfam" id="NF003742">
    <property type="entry name" value="PRK05339.1"/>
    <property type="match status" value="1"/>
</dbReference>
<keyword evidence="3 5" id="KW-0547">Nucleotide-binding</keyword>
<comment type="similarity">
    <text evidence="5">Belongs to the pyruvate, phosphate/water dikinase regulatory protein family. PDRP subfamily.</text>
</comment>
<evidence type="ECO:0000256" key="5">
    <source>
        <dbReference type="HAMAP-Rule" id="MF_00921"/>
    </source>
</evidence>
<dbReference type="HAMAP" id="MF_00921">
    <property type="entry name" value="PDRP"/>
    <property type="match status" value="1"/>
</dbReference>
<name>A0A429ZU41_9ENTE</name>
<evidence type="ECO:0000313" key="6">
    <source>
        <dbReference type="EMBL" id="RST97209.1"/>
    </source>
</evidence>
<evidence type="ECO:0000256" key="1">
    <source>
        <dbReference type="ARBA" id="ARBA00022527"/>
    </source>
</evidence>